<dbReference type="PANTHER" id="PTHR43806:SF11">
    <property type="entry name" value="CEREVISIN-RELATED"/>
    <property type="match status" value="1"/>
</dbReference>
<dbReference type="PROSITE" id="PS51892">
    <property type="entry name" value="SUBTILASE"/>
    <property type="match status" value="1"/>
</dbReference>
<keyword evidence="3" id="KW-0378">Hydrolase</keyword>
<feature type="region of interest" description="Disordered" evidence="6">
    <location>
        <begin position="473"/>
        <end position="509"/>
    </location>
</feature>
<dbReference type="PANTHER" id="PTHR43806">
    <property type="entry name" value="PEPTIDASE S8"/>
    <property type="match status" value="1"/>
</dbReference>
<comment type="similarity">
    <text evidence="1 5">Belongs to the peptidase S8 family.</text>
</comment>
<reference evidence="8 9" key="1">
    <citation type="submission" date="2019-07" db="EMBL/GenBank/DDBJ databases">
        <title>The First High-Quality Draft Genome Sequence of the Causal Agent of the Current Panama Disease Epidemic.</title>
        <authorList>
            <person name="Warmington R.J."/>
            <person name="Kay W."/>
            <person name="Jeffries A."/>
            <person name="Bebber D."/>
            <person name="Moore K."/>
            <person name="Studholme D.J."/>
        </authorList>
    </citation>
    <scope>NUCLEOTIDE SEQUENCE [LARGE SCALE GENOMIC DNA]</scope>
    <source>
        <strain evidence="8 9">TR4</strain>
    </source>
</reference>
<protein>
    <recommendedName>
        <fullName evidence="7">Peptidase S8/S53 domain-containing protein</fullName>
    </recommendedName>
</protein>
<evidence type="ECO:0000313" key="8">
    <source>
        <dbReference type="EMBL" id="TXC06673.1"/>
    </source>
</evidence>
<dbReference type="SUPFAM" id="SSF52743">
    <property type="entry name" value="Subtilisin-like"/>
    <property type="match status" value="1"/>
</dbReference>
<dbReference type="GO" id="GO:0004252">
    <property type="term" value="F:serine-type endopeptidase activity"/>
    <property type="evidence" value="ECO:0007669"/>
    <property type="project" value="InterPro"/>
</dbReference>
<evidence type="ECO:0000256" key="2">
    <source>
        <dbReference type="ARBA" id="ARBA00022670"/>
    </source>
</evidence>
<evidence type="ECO:0000256" key="5">
    <source>
        <dbReference type="PROSITE-ProRule" id="PRU01240"/>
    </source>
</evidence>
<evidence type="ECO:0000256" key="4">
    <source>
        <dbReference type="ARBA" id="ARBA00022825"/>
    </source>
</evidence>
<dbReference type="PROSITE" id="PS00137">
    <property type="entry name" value="SUBTILASE_HIS"/>
    <property type="match status" value="1"/>
</dbReference>
<dbReference type="InterPro" id="IPR022398">
    <property type="entry name" value="Peptidase_S8_His-AS"/>
</dbReference>
<gene>
    <name evidence="8" type="ORF">FocTR4_00009700</name>
</gene>
<sequence length="509" mass="54428">MASDLVEEVTPQETESQLVVMFKTASLVKVNGRGLETVSENVAPVQAVLDRHHASLKLLFGQDENRLRRDQEEVLKASAEEGEQSAPTGGLPGEEPSGESAGGNLPDMASFYYVDGPVENLESLAAELNEQNLIEAAYIAPPASLPLLVQPVVSPHDMDVPPLTPNFEAHQVYLGPAPAGIDAKYAHTVPGGKGAGMKIVDCEWGWRFTHEDLRMLQGGVVAGTNATDLHYVNHGTAVSGIVSGDVNNIGILGIAPDSVFYGSSFVGQSIAVAIKAAADKLRRGDVILLEVHRPGPKTPSPPQGQKGFIAVEWWPAEFAAIRYAVNKGIVVVEAAGNGSENLDDPIYNRRPTGFPTWWRNPFNPQNPSSGAILVGAGCPPAGVHGRDYGPDRSRLDFSNYGSRVDCQGWGREVTSTGYGDLQGGVSQDLWYTDIFSGTSSASPMVTGAVLCVQGIRRRDGRQLLTSPEFRRLLRNTGSPQQPGPGAPVSQRIGKRPNLKELIPAARRLP</sequence>
<comment type="caution">
    <text evidence="8">The sequence shown here is derived from an EMBL/GenBank/DDBJ whole genome shotgun (WGS) entry which is preliminary data.</text>
</comment>
<dbReference type="Gene3D" id="3.40.50.200">
    <property type="entry name" value="Peptidase S8/S53 domain"/>
    <property type="match status" value="1"/>
</dbReference>
<organism evidence="8 9">
    <name type="scientific">Fusarium oxysporum f. sp. cubense</name>
    <dbReference type="NCBI Taxonomy" id="61366"/>
    <lineage>
        <taxon>Eukaryota</taxon>
        <taxon>Fungi</taxon>
        <taxon>Dikarya</taxon>
        <taxon>Ascomycota</taxon>
        <taxon>Pezizomycotina</taxon>
        <taxon>Sordariomycetes</taxon>
        <taxon>Hypocreomycetidae</taxon>
        <taxon>Hypocreales</taxon>
        <taxon>Nectriaceae</taxon>
        <taxon>Fusarium</taxon>
        <taxon>Fusarium oxysporum species complex</taxon>
    </lineage>
</organism>
<dbReference type="InterPro" id="IPR023828">
    <property type="entry name" value="Peptidase_S8_Ser-AS"/>
</dbReference>
<dbReference type="Pfam" id="PF00082">
    <property type="entry name" value="Peptidase_S8"/>
    <property type="match status" value="1"/>
</dbReference>
<dbReference type="InterPro" id="IPR000209">
    <property type="entry name" value="Peptidase_S8/S53_dom"/>
</dbReference>
<dbReference type="GO" id="GO:0006508">
    <property type="term" value="P:proteolysis"/>
    <property type="evidence" value="ECO:0007669"/>
    <property type="project" value="UniProtKB-KW"/>
</dbReference>
<comment type="caution">
    <text evidence="5">Lacks conserved residue(s) required for the propagation of feature annotation.</text>
</comment>
<evidence type="ECO:0000259" key="7">
    <source>
        <dbReference type="Pfam" id="PF00082"/>
    </source>
</evidence>
<dbReference type="InterPro" id="IPR050131">
    <property type="entry name" value="Peptidase_S8_subtilisin-like"/>
</dbReference>
<feature type="domain" description="Peptidase S8/S53" evidence="7">
    <location>
        <begin position="229"/>
        <end position="477"/>
    </location>
</feature>
<dbReference type="InterPro" id="IPR034073">
    <property type="entry name" value="Subtilisin_DY-like_dom"/>
</dbReference>
<dbReference type="EMBL" id="VMNF01000006">
    <property type="protein sequence ID" value="TXC06673.1"/>
    <property type="molecule type" value="Genomic_DNA"/>
</dbReference>
<evidence type="ECO:0000313" key="9">
    <source>
        <dbReference type="Proteomes" id="UP000321331"/>
    </source>
</evidence>
<evidence type="ECO:0000256" key="6">
    <source>
        <dbReference type="SAM" id="MobiDB-lite"/>
    </source>
</evidence>
<name>A0A5C6T6Z5_FUSOC</name>
<dbReference type="AlphaFoldDB" id="A0A5C6T6Z5"/>
<evidence type="ECO:0000256" key="3">
    <source>
        <dbReference type="ARBA" id="ARBA00022801"/>
    </source>
</evidence>
<accession>A0A5C6T6Z5</accession>
<dbReference type="CDD" id="cd04843">
    <property type="entry name" value="Peptidases_S8_11"/>
    <property type="match status" value="1"/>
</dbReference>
<feature type="compositionally biased region" description="Low complexity" evidence="6">
    <location>
        <begin position="93"/>
        <end position="103"/>
    </location>
</feature>
<proteinExistence type="inferred from homology"/>
<dbReference type="PRINTS" id="PR00723">
    <property type="entry name" value="SUBTILISIN"/>
</dbReference>
<evidence type="ECO:0000256" key="1">
    <source>
        <dbReference type="ARBA" id="ARBA00011073"/>
    </source>
</evidence>
<keyword evidence="4" id="KW-0720">Serine protease</keyword>
<dbReference type="InterPro" id="IPR015500">
    <property type="entry name" value="Peptidase_S8_subtilisin-rel"/>
</dbReference>
<dbReference type="InterPro" id="IPR036852">
    <property type="entry name" value="Peptidase_S8/S53_dom_sf"/>
</dbReference>
<feature type="region of interest" description="Disordered" evidence="6">
    <location>
        <begin position="77"/>
        <end position="104"/>
    </location>
</feature>
<dbReference type="Proteomes" id="UP000321331">
    <property type="component" value="Unassembled WGS sequence"/>
</dbReference>
<dbReference type="PROSITE" id="PS00138">
    <property type="entry name" value="SUBTILASE_SER"/>
    <property type="match status" value="1"/>
</dbReference>
<keyword evidence="2" id="KW-0645">Protease</keyword>